<protein>
    <submittedName>
        <fullName evidence="1">Uncharacterized protein</fullName>
    </submittedName>
</protein>
<proteinExistence type="predicted"/>
<dbReference type="Proteomes" id="UP001732700">
    <property type="component" value="Chromosome 5D"/>
</dbReference>
<sequence>MRETVRAASLLFPTSIVSGRDVPKAMNFVQLQNLHYAGSHELDIKIVGQDVHYQPLPHLEPVVTKATKCLEKAQQGVDGASVENNKFCVSVHFRNVDEKDWQLVEDTVNRVLDGFPDLKLACGKMVWELRSKVDFTKGDAVDHLFHYLLQHLQTDSSQVLAIHIGDDKTDEDAFKVLREKGYGFGILVTTQPRPTRASYSLQDPSEVMEFLHKLVEEDGIVEEH</sequence>
<evidence type="ECO:0000313" key="2">
    <source>
        <dbReference type="Proteomes" id="UP001732700"/>
    </source>
</evidence>
<evidence type="ECO:0000313" key="1">
    <source>
        <dbReference type="EnsemblPlants" id="AVESA.00010b.r2.5DG0964650.1.CDS"/>
    </source>
</evidence>
<reference evidence="1" key="1">
    <citation type="submission" date="2021-05" db="EMBL/GenBank/DDBJ databases">
        <authorList>
            <person name="Scholz U."/>
            <person name="Mascher M."/>
            <person name="Fiebig A."/>
        </authorList>
    </citation>
    <scope>NUCLEOTIDE SEQUENCE [LARGE SCALE GENOMIC DNA]</scope>
</reference>
<name>A0ACD5YHX7_AVESA</name>
<organism evidence="1 2">
    <name type="scientific">Avena sativa</name>
    <name type="common">Oat</name>
    <dbReference type="NCBI Taxonomy" id="4498"/>
    <lineage>
        <taxon>Eukaryota</taxon>
        <taxon>Viridiplantae</taxon>
        <taxon>Streptophyta</taxon>
        <taxon>Embryophyta</taxon>
        <taxon>Tracheophyta</taxon>
        <taxon>Spermatophyta</taxon>
        <taxon>Magnoliopsida</taxon>
        <taxon>Liliopsida</taxon>
        <taxon>Poales</taxon>
        <taxon>Poaceae</taxon>
        <taxon>BOP clade</taxon>
        <taxon>Pooideae</taxon>
        <taxon>Poodae</taxon>
        <taxon>Poeae</taxon>
        <taxon>Poeae Chloroplast Group 1 (Aveneae type)</taxon>
        <taxon>Aveninae</taxon>
        <taxon>Avena</taxon>
    </lineage>
</organism>
<dbReference type="EnsemblPlants" id="AVESA.00010b.r2.5DG0964650.1">
    <property type="protein sequence ID" value="AVESA.00010b.r2.5DG0964650.1.CDS"/>
    <property type="gene ID" value="AVESA.00010b.r2.5DG0964650"/>
</dbReference>
<accession>A0ACD5YHX7</accession>
<keyword evidence="2" id="KW-1185">Reference proteome</keyword>
<reference evidence="1" key="2">
    <citation type="submission" date="2025-09" db="UniProtKB">
        <authorList>
            <consortium name="EnsemblPlants"/>
        </authorList>
    </citation>
    <scope>IDENTIFICATION</scope>
</reference>